<protein>
    <submittedName>
        <fullName evidence="2">Methyltransferase domain-containing protein</fullName>
    </submittedName>
</protein>
<reference evidence="2 3" key="1">
    <citation type="submission" date="2019-12" db="EMBL/GenBank/DDBJ databases">
        <title>Genomic-based taxomic classification of the family Erythrobacteraceae.</title>
        <authorList>
            <person name="Xu L."/>
        </authorList>
    </citation>
    <scope>NUCLEOTIDE SEQUENCE [LARGE SCALE GENOMIC DNA]</scope>
    <source>
        <strain evidence="2 3">LMG 29519</strain>
    </source>
</reference>
<dbReference type="SUPFAM" id="SSF53335">
    <property type="entry name" value="S-adenosyl-L-methionine-dependent methyltransferases"/>
    <property type="match status" value="1"/>
</dbReference>
<dbReference type="EMBL" id="WTYR01000001">
    <property type="protein sequence ID" value="MXP11154.1"/>
    <property type="molecule type" value="Genomic_DNA"/>
</dbReference>
<name>A0A6I4U6V2_9SPHN</name>
<dbReference type="InterPro" id="IPR029063">
    <property type="entry name" value="SAM-dependent_MTases_sf"/>
</dbReference>
<dbReference type="InterPro" id="IPR050903">
    <property type="entry name" value="Bact_Chemotaxis_MeTrfase"/>
</dbReference>
<dbReference type="InterPro" id="IPR000780">
    <property type="entry name" value="CheR_MeTrfase"/>
</dbReference>
<evidence type="ECO:0000313" key="3">
    <source>
        <dbReference type="Proteomes" id="UP000429229"/>
    </source>
</evidence>
<dbReference type="PANTHER" id="PTHR24422:SF21">
    <property type="entry name" value="CHEMOTAXIS PROTEIN METHYLTRANSFERASE 1"/>
    <property type="match status" value="1"/>
</dbReference>
<dbReference type="Gene3D" id="3.40.50.150">
    <property type="entry name" value="Vaccinia Virus protein VP39"/>
    <property type="match status" value="1"/>
</dbReference>
<organism evidence="2 3">
    <name type="scientific">Alteriqipengyuania halimionae</name>
    <dbReference type="NCBI Taxonomy" id="1926630"/>
    <lineage>
        <taxon>Bacteria</taxon>
        <taxon>Pseudomonadati</taxon>
        <taxon>Pseudomonadota</taxon>
        <taxon>Alphaproteobacteria</taxon>
        <taxon>Sphingomonadales</taxon>
        <taxon>Erythrobacteraceae</taxon>
        <taxon>Alteriqipengyuania</taxon>
    </lineage>
</organism>
<sequence length="289" mass="32757">MAMNDYAEQIIADLLLERTGQELTDARRWRIGSALSGLFRERGLDNVQQLVCLLSEQPDDILARETVEALLNNETYFFRDRPMFDQLANDVLPRIAKRNEASKRISIWSAGCSTGQEAVTLAMIITDQALRWKGWTIDILATDVSGKAIKSARDARYTQFEIQRGLGVSQMLTYFEETAQGWQPRREIRDMISFRQQNLLEPIPSSRKFDLVLCRNVLLYFCADTRRKAFDRLAQAMAPHGWLMLGAGETSVGQTDAFIPDRKRQGLYRPFGADQDDGAGVQTDVAAVR</sequence>
<dbReference type="GO" id="GO:0032259">
    <property type="term" value="P:methylation"/>
    <property type="evidence" value="ECO:0007669"/>
    <property type="project" value="UniProtKB-KW"/>
</dbReference>
<feature type="domain" description="CheR-type methyltransferase" evidence="1">
    <location>
        <begin position="1"/>
        <end position="258"/>
    </location>
</feature>
<evidence type="ECO:0000259" key="1">
    <source>
        <dbReference type="PROSITE" id="PS50123"/>
    </source>
</evidence>
<keyword evidence="2" id="KW-0489">Methyltransferase</keyword>
<dbReference type="InterPro" id="IPR022642">
    <property type="entry name" value="CheR_C"/>
</dbReference>
<evidence type="ECO:0000313" key="2">
    <source>
        <dbReference type="EMBL" id="MXP11154.1"/>
    </source>
</evidence>
<dbReference type="SUPFAM" id="SSF47757">
    <property type="entry name" value="Chemotaxis receptor methyltransferase CheR, N-terminal domain"/>
    <property type="match status" value="1"/>
</dbReference>
<accession>A0A6I4U6V2</accession>
<proteinExistence type="predicted"/>
<dbReference type="SMART" id="SM00138">
    <property type="entry name" value="MeTrc"/>
    <property type="match status" value="1"/>
</dbReference>
<keyword evidence="3" id="KW-1185">Reference proteome</keyword>
<dbReference type="CDD" id="cd02440">
    <property type="entry name" value="AdoMet_MTases"/>
    <property type="match status" value="1"/>
</dbReference>
<gene>
    <name evidence="2" type="ORF">GRI68_13275</name>
</gene>
<comment type="caution">
    <text evidence="2">The sequence shown here is derived from an EMBL/GenBank/DDBJ whole genome shotgun (WGS) entry which is preliminary data.</text>
</comment>
<dbReference type="PRINTS" id="PR00996">
    <property type="entry name" value="CHERMTFRASE"/>
</dbReference>
<dbReference type="Proteomes" id="UP000429229">
    <property type="component" value="Unassembled WGS sequence"/>
</dbReference>
<dbReference type="PROSITE" id="PS50123">
    <property type="entry name" value="CHER"/>
    <property type="match status" value="1"/>
</dbReference>
<dbReference type="AlphaFoldDB" id="A0A6I4U6V2"/>
<dbReference type="PANTHER" id="PTHR24422">
    <property type="entry name" value="CHEMOTAXIS PROTEIN METHYLTRANSFERASE"/>
    <property type="match status" value="1"/>
</dbReference>
<keyword evidence="2" id="KW-0808">Transferase</keyword>
<dbReference type="GO" id="GO:0008757">
    <property type="term" value="F:S-adenosylmethionine-dependent methyltransferase activity"/>
    <property type="evidence" value="ECO:0007669"/>
    <property type="project" value="InterPro"/>
</dbReference>
<dbReference type="OrthoDB" id="9816309at2"/>
<dbReference type="Pfam" id="PF01739">
    <property type="entry name" value="CheR"/>
    <property type="match status" value="1"/>
</dbReference>